<protein>
    <submittedName>
        <fullName evidence="3">Uncharacterized protein</fullName>
    </submittedName>
</protein>
<gene>
    <name evidence="3" type="ORF">SAMN04489764_3113</name>
</gene>
<feature type="compositionally biased region" description="Pro residues" evidence="1">
    <location>
        <begin position="359"/>
        <end position="370"/>
    </location>
</feature>
<dbReference type="Proteomes" id="UP000217103">
    <property type="component" value="Unassembled WGS sequence"/>
</dbReference>
<dbReference type="RefSeq" id="WP_093259682.1">
    <property type="nucleotide sequence ID" value="NZ_FNKK01000002.1"/>
</dbReference>
<feature type="compositionally biased region" description="Basic and acidic residues" evidence="1">
    <location>
        <begin position="327"/>
        <end position="341"/>
    </location>
</feature>
<organism evidence="3 4">
    <name type="scientific">Thermostaphylospora chromogena</name>
    <dbReference type="NCBI Taxonomy" id="35622"/>
    <lineage>
        <taxon>Bacteria</taxon>
        <taxon>Bacillati</taxon>
        <taxon>Actinomycetota</taxon>
        <taxon>Actinomycetes</taxon>
        <taxon>Streptosporangiales</taxon>
        <taxon>Thermomonosporaceae</taxon>
        <taxon>Thermostaphylospora</taxon>
    </lineage>
</organism>
<sequence>MANKGRSHPSAEGPARTPRNQEWLLALLPAFPIVLLVMRLWYVVRQDTQTLLLLVQYVSPLGMLSVVLLTTVWTVPVVVLVGRALGSLYRLSTGRSSWLVRGAYRIPDWVVAIAVVAAMVGWPLCFLPALFMLTLTVWGLTAYDRYGRNDRRTLTACVIVPITVMPLCYLLLWPAITLAWAEGDAATLVMLTVPPAITPLLTGPVPEMWARFITHGVVLVLAVLLPVAVGAVVLRAPILPLTAMEVAAEPDGEAVDKVVVGYVIADDDRMSTVLERGGSVSFIRNDMLVSRVLCPEPGDVPRSRAHLYGWHVGQSMLSWLVPGRPPAPRDPRCEGRPDGRTVPEPSPTPSATASSTPSPAAPPAPSSAEG</sequence>
<evidence type="ECO:0000313" key="4">
    <source>
        <dbReference type="Proteomes" id="UP000217103"/>
    </source>
</evidence>
<accession>A0A1H1FQ63</accession>
<name>A0A1H1FQ63_9ACTN</name>
<evidence type="ECO:0000313" key="3">
    <source>
        <dbReference type="EMBL" id="SDR03015.1"/>
    </source>
</evidence>
<keyword evidence="4" id="KW-1185">Reference proteome</keyword>
<keyword evidence="2" id="KW-1133">Transmembrane helix</keyword>
<feature type="region of interest" description="Disordered" evidence="1">
    <location>
        <begin position="321"/>
        <end position="370"/>
    </location>
</feature>
<keyword evidence="2" id="KW-0472">Membrane</keyword>
<feature type="transmembrane region" description="Helical" evidence="2">
    <location>
        <begin position="212"/>
        <end position="234"/>
    </location>
</feature>
<dbReference type="OrthoDB" id="3682207at2"/>
<feature type="transmembrane region" description="Helical" evidence="2">
    <location>
        <begin position="153"/>
        <end position="173"/>
    </location>
</feature>
<dbReference type="AlphaFoldDB" id="A0A1H1FQ63"/>
<reference evidence="3 4" key="1">
    <citation type="submission" date="2016-10" db="EMBL/GenBank/DDBJ databases">
        <authorList>
            <person name="de Groot N.N."/>
        </authorList>
    </citation>
    <scope>NUCLEOTIDE SEQUENCE [LARGE SCALE GENOMIC DNA]</scope>
    <source>
        <strain evidence="3 4">DSM 43794</strain>
    </source>
</reference>
<proteinExistence type="predicted"/>
<evidence type="ECO:0000256" key="2">
    <source>
        <dbReference type="SAM" id="Phobius"/>
    </source>
</evidence>
<feature type="transmembrane region" description="Helical" evidence="2">
    <location>
        <begin position="106"/>
        <end position="133"/>
    </location>
</feature>
<feature type="compositionally biased region" description="Low complexity" evidence="1">
    <location>
        <begin position="349"/>
        <end position="358"/>
    </location>
</feature>
<feature type="transmembrane region" description="Helical" evidence="2">
    <location>
        <begin position="185"/>
        <end position="206"/>
    </location>
</feature>
<dbReference type="EMBL" id="FNKK01000002">
    <property type="protein sequence ID" value="SDR03015.1"/>
    <property type="molecule type" value="Genomic_DNA"/>
</dbReference>
<feature type="transmembrane region" description="Helical" evidence="2">
    <location>
        <begin position="62"/>
        <end position="85"/>
    </location>
</feature>
<keyword evidence="2" id="KW-0812">Transmembrane</keyword>
<dbReference type="STRING" id="35622.SAMN04489764_3113"/>
<feature type="transmembrane region" description="Helical" evidence="2">
    <location>
        <begin position="23"/>
        <end position="42"/>
    </location>
</feature>
<evidence type="ECO:0000256" key="1">
    <source>
        <dbReference type="SAM" id="MobiDB-lite"/>
    </source>
</evidence>